<feature type="region of interest" description="Disordered" evidence="6">
    <location>
        <begin position="1"/>
        <end position="20"/>
    </location>
</feature>
<comment type="catalytic activity">
    <reaction evidence="3">
        <text>21-O-acetyl-isomeliandiol + A = (21S)-21-acetoxyl-apo-melianone + AH2</text>
        <dbReference type="Rhea" id="RHEA:80307"/>
        <dbReference type="ChEBI" id="CHEBI:13193"/>
        <dbReference type="ChEBI" id="CHEBI:17499"/>
        <dbReference type="ChEBI" id="CHEBI:231455"/>
        <dbReference type="ChEBI" id="CHEBI:231456"/>
    </reaction>
    <physiologicalReaction direction="left-to-right" evidence="3">
        <dbReference type="Rhea" id="RHEA:80308"/>
    </physiologicalReaction>
</comment>
<evidence type="ECO:0000313" key="7">
    <source>
        <dbReference type="EMBL" id="KAK2655626.1"/>
    </source>
</evidence>
<dbReference type="PANTHER" id="PTHR43180:SF37">
    <property type="entry name" value="TROPINONE REDUCTASE-LIKE 2"/>
    <property type="match status" value="1"/>
</dbReference>
<keyword evidence="8" id="KW-1185">Reference proteome</keyword>
<evidence type="ECO:0000256" key="2">
    <source>
        <dbReference type="ARBA" id="ARBA00023002"/>
    </source>
</evidence>
<evidence type="ECO:0000256" key="3">
    <source>
        <dbReference type="ARBA" id="ARBA00052082"/>
    </source>
</evidence>
<dbReference type="InterPro" id="IPR036291">
    <property type="entry name" value="NAD(P)-bd_dom_sf"/>
</dbReference>
<proteinExistence type="inferred from homology"/>
<name>A0AAD9XAH2_9ROSI</name>
<evidence type="ECO:0000256" key="1">
    <source>
        <dbReference type="ARBA" id="ARBA00006484"/>
    </source>
</evidence>
<dbReference type="PROSITE" id="PS00061">
    <property type="entry name" value="ADH_SHORT"/>
    <property type="match status" value="1"/>
</dbReference>
<dbReference type="InterPro" id="IPR020904">
    <property type="entry name" value="Sc_DH/Rdtase_CS"/>
</dbReference>
<dbReference type="AlphaFoldDB" id="A0AAD9XAH2"/>
<feature type="compositionally biased region" description="Polar residues" evidence="6">
    <location>
        <begin position="1"/>
        <end position="19"/>
    </location>
</feature>
<dbReference type="PRINTS" id="PR00080">
    <property type="entry name" value="SDRFAMILY"/>
</dbReference>
<evidence type="ECO:0000256" key="5">
    <source>
        <dbReference type="ARBA" id="ARBA00079187"/>
    </source>
</evidence>
<comment type="similarity">
    <text evidence="1">Belongs to the short-chain dehydrogenases/reductases (SDR) family.</text>
</comment>
<dbReference type="GO" id="GO:0016491">
    <property type="term" value="F:oxidoreductase activity"/>
    <property type="evidence" value="ECO:0007669"/>
    <property type="project" value="UniProtKB-KW"/>
</dbReference>
<evidence type="ECO:0000256" key="6">
    <source>
        <dbReference type="SAM" id="MobiDB-lite"/>
    </source>
</evidence>
<accession>A0AAD9XAH2</accession>
<protein>
    <recommendedName>
        <fullName evidence="4">(21S)-21-acetoxyl-apo-melianone synthase SDR</fullName>
    </recommendedName>
    <alternativeName>
        <fullName evidence="5">Short chain dehydrogenase-reductase</fullName>
    </alternativeName>
</protein>
<dbReference type="PANTHER" id="PTHR43180">
    <property type="entry name" value="3-OXOACYL-(ACYL-CARRIER-PROTEIN) REDUCTASE (AFU_ORTHOLOGUE AFUA_6G11210)"/>
    <property type="match status" value="1"/>
</dbReference>
<sequence>MQDISDFSAQMDNGSSSAPSKRLEGKVAIITGGASGIGAATVKRFHENGAKVVIADVQDKIGQALADKLGDSNVCYIHCDISNENNIIDLVDTTVTKYGKLDIMYNNAGIMDRNFGSILDTPKSDLERLLMINTVGSFLGAKHAAKVMVREKINKGCILFTASACTEIGGLCSPAYGVSKYGILGLVKNLAAELGQYGIRVNCVSPYGLVTGMSRNKGVDPATIEAKLSEMGNLRGVVLKAEGIANAALYLASDEASYVSGQNLVVDGGFSSVNPTIMKAFNVIK</sequence>
<dbReference type="FunFam" id="3.40.50.720:FF:000084">
    <property type="entry name" value="Short-chain dehydrogenase reductase"/>
    <property type="match status" value="1"/>
</dbReference>
<comment type="caution">
    <text evidence="7">The sequence shown here is derived from an EMBL/GenBank/DDBJ whole genome shotgun (WGS) entry which is preliminary data.</text>
</comment>
<evidence type="ECO:0000256" key="4">
    <source>
        <dbReference type="ARBA" id="ARBA00071958"/>
    </source>
</evidence>
<reference evidence="7" key="1">
    <citation type="journal article" date="2023" name="Plant J.">
        <title>Genome sequences and population genomics provide insights into the demographic history, inbreeding, and mutation load of two 'living fossil' tree species of Dipteronia.</title>
        <authorList>
            <person name="Feng Y."/>
            <person name="Comes H.P."/>
            <person name="Chen J."/>
            <person name="Zhu S."/>
            <person name="Lu R."/>
            <person name="Zhang X."/>
            <person name="Li P."/>
            <person name="Qiu J."/>
            <person name="Olsen K.M."/>
            <person name="Qiu Y."/>
        </authorList>
    </citation>
    <scope>NUCLEOTIDE SEQUENCE</scope>
    <source>
        <strain evidence="7">KIB01</strain>
    </source>
</reference>
<dbReference type="EMBL" id="JANJYI010000003">
    <property type="protein sequence ID" value="KAK2655626.1"/>
    <property type="molecule type" value="Genomic_DNA"/>
</dbReference>
<dbReference type="InterPro" id="IPR002347">
    <property type="entry name" value="SDR_fam"/>
</dbReference>
<dbReference type="Pfam" id="PF13561">
    <property type="entry name" value="adh_short_C2"/>
    <property type="match status" value="1"/>
</dbReference>
<dbReference type="PRINTS" id="PR00081">
    <property type="entry name" value="GDHRDH"/>
</dbReference>
<organism evidence="7 8">
    <name type="scientific">Dipteronia dyeriana</name>
    <dbReference type="NCBI Taxonomy" id="168575"/>
    <lineage>
        <taxon>Eukaryota</taxon>
        <taxon>Viridiplantae</taxon>
        <taxon>Streptophyta</taxon>
        <taxon>Embryophyta</taxon>
        <taxon>Tracheophyta</taxon>
        <taxon>Spermatophyta</taxon>
        <taxon>Magnoliopsida</taxon>
        <taxon>eudicotyledons</taxon>
        <taxon>Gunneridae</taxon>
        <taxon>Pentapetalae</taxon>
        <taxon>rosids</taxon>
        <taxon>malvids</taxon>
        <taxon>Sapindales</taxon>
        <taxon>Sapindaceae</taxon>
        <taxon>Hippocastanoideae</taxon>
        <taxon>Acereae</taxon>
        <taxon>Dipteronia</taxon>
    </lineage>
</organism>
<keyword evidence="2" id="KW-0560">Oxidoreductase</keyword>
<dbReference type="Proteomes" id="UP001280121">
    <property type="component" value="Unassembled WGS sequence"/>
</dbReference>
<dbReference type="Gene3D" id="3.40.50.720">
    <property type="entry name" value="NAD(P)-binding Rossmann-like Domain"/>
    <property type="match status" value="1"/>
</dbReference>
<dbReference type="SUPFAM" id="SSF51735">
    <property type="entry name" value="NAD(P)-binding Rossmann-fold domains"/>
    <property type="match status" value="1"/>
</dbReference>
<evidence type="ECO:0000313" key="8">
    <source>
        <dbReference type="Proteomes" id="UP001280121"/>
    </source>
</evidence>
<gene>
    <name evidence="7" type="ORF">Ddye_008678</name>
</gene>